<accession>A0AAC8VVW1</accession>
<comment type="similarity">
    <text evidence="1">Belongs to the LysR transcriptional regulatory family.</text>
</comment>
<evidence type="ECO:0000259" key="6">
    <source>
        <dbReference type="PROSITE" id="PS50931"/>
    </source>
</evidence>
<protein>
    <submittedName>
        <fullName evidence="7">Transcriptional regulator</fullName>
    </submittedName>
</protein>
<dbReference type="Proteomes" id="UP000069935">
    <property type="component" value="Chromosome 1"/>
</dbReference>
<evidence type="ECO:0000313" key="8">
    <source>
        <dbReference type="Proteomes" id="UP000069935"/>
    </source>
</evidence>
<keyword evidence="4" id="KW-0804">Transcription</keyword>
<dbReference type="PANTHER" id="PTHR30126">
    <property type="entry name" value="HTH-TYPE TRANSCRIPTIONAL REGULATOR"/>
    <property type="match status" value="1"/>
</dbReference>
<dbReference type="GO" id="GO:0000976">
    <property type="term" value="F:transcription cis-regulatory region binding"/>
    <property type="evidence" value="ECO:0007669"/>
    <property type="project" value="TreeGrafter"/>
</dbReference>
<evidence type="ECO:0000256" key="2">
    <source>
        <dbReference type="ARBA" id="ARBA00023015"/>
    </source>
</evidence>
<dbReference type="InterPro" id="IPR005119">
    <property type="entry name" value="LysR_subst-bd"/>
</dbReference>
<dbReference type="CDD" id="cd08442">
    <property type="entry name" value="PBP2_YofA_SoxR_like"/>
    <property type="match status" value="1"/>
</dbReference>
<dbReference type="PANTHER" id="PTHR30126:SF40">
    <property type="entry name" value="HTH-TYPE TRANSCRIPTIONAL REGULATOR GLTR"/>
    <property type="match status" value="1"/>
</dbReference>
<dbReference type="Pfam" id="PF03466">
    <property type="entry name" value="LysR_substrate"/>
    <property type="match status" value="1"/>
</dbReference>
<reference evidence="7 8" key="2">
    <citation type="journal article" date="2016" name="Genome Announc.">
        <title>Complete Genome Sequence of a Strain of Azospirillum thiophilum Isolated from a Sulfide Spring.</title>
        <authorList>
            <person name="Fomenkov A."/>
            <person name="Vincze T."/>
            <person name="Grabovich M."/>
            <person name="Anton B.P."/>
            <person name="Dubinina G."/>
            <person name="Orlova M."/>
            <person name="Belousova E."/>
            <person name="Roberts R.J."/>
        </authorList>
    </citation>
    <scope>NUCLEOTIDE SEQUENCE [LARGE SCALE GENOMIC DNA]</scope>
    <source>
        <strain evidence="7 8">BV-S</strain>
    </source>
</reference>
<dbReference type="InterPro" id="IPR036390">
    <property type="entry name" value="WH_DNA-bd_sf"/>
</dbReference>
<evidence type="ECO:0000256" key="3">
    <source>
        <dbReference type="ARBA" id="ARBA00023125"/>
    </source>
</evidence>
<dbReference type="KEGG" id="ati:AL072_05520"/>
<dbReference type="FunFam" id="1.10.10.10:FF:000001">
    <property type="entry name" value="LysR family transcriptional regulator"/>
    <property type="match status" value="1"/>
</dbReference>
<feature type="domain" description="HTH lysR-type" evidence="6">
    <location>
        <begin position="1"/>
        <end position="58"/>
    </location>
</feature>
<evidence type="ECO:0000256" key="1">
    <source>
        <dbReference type="ARBA" id="ARBA00009437"/>
    </source>
</evidence>
<dbReference type="AlphaFoldDB" id="A0AAC8VVW1"/>
<name>A0AAC8VVW1_9PROT</name>
<dbReference type="Gene3D" id="1.10.10.10">
    <property type="entry name" value="Winged helix-like DNA-binding domain superfamily/Winged helix DNA-binding domain"/>
    <property type="match status" value="1"/>
</dbReference>
<sequence length="317" mass="33556">MDLAGLRVVKAVADTGSVSRAAESLHCVQSNVTARIKRLEEDLGVDLFLRLSRGMEPTPAGRVLAGYADRVLRLVAQARDAVAEAAGRGGRLAIGSMESTAAVRLPRILARFHRDHSDVELTITPGPSETLLGEVLAGRLDGAFVGGEVAHPDLTAQRVFDEELVLVEPAAGLTTDSARRTLIAFGRACAYRGRAEMAMREAGRVPFRIMEFGALDAILGCVGAGMGVTVMPRSVVERDPWRDLLAARPLPDGLARMPTRFVRRTDAIETASLRAFVEAVSDDPAKGIQIDPAMTPLAPATGAPTSRTGLNGLSAAC</sequence>
<dbReference type="GO" id="GO:0003700">
    <property type="term" value="F:DNA-binding transcription factor activity"/>
    <property type="evidence" value="ECO:0007669"/>
    <property type="project" value="InterPro"/>
</dbReference>
<dbReference type="RefSeq" id="WP_045581180.1">
    <property type="nucleotide sequence ID" value="NZ_CP012401.1"/>
</dbReference>
<dbReference type="Gene3D" id="3.40.190.290">
    <property type="match status" value="1"/>
</dbReference>
<reference evidence="8" key="1">
    <citation type="submission" date="2015-08" db="EMBL/GenBank/DDBJ databases">
        <title>Complete Genome Sequence of Azospirillum thiophilum BV-S.</title>
        <authorList>
            <person name="Fomenkov A."/>
            <person name="Vincze T."/>
            <person name="Grabovich M."/>
            <person name="Dubinina G."/>
            <person name="Orlova M."/>
            <person name="Belousova E."/>
            <person name="Roberts R.J."/>
        </authorList>
    </citation>
    <scope>NUCLEOTIDE SEQUENCE [LARGE SCALE GENOMIC DNA]</scope>
    <source>
        <strain evidence="8">BV-S</strain>
    </source>
</reference>
<evidence type="ECO:0000256" key="5">
    <source>
        <dbReference type="SAM" id="MobiDB-lite"/>
    </source>
</evidence>
<dbReference type="InterPro" id="IPR036388">
    <property type="entry name" value="WH-like_DNA-bd_sf"/>
</dbReference>
<dbReference type="SUPFAM" id="SSF46785">
    <property type="entry name" value="Winged helix' DNA-binding domain"/>
    <property type="match status" value="1"/>
</dbReference>
<dbReference type="PRINTS" id="PR00039">
    <property type="entry name" value="HTHLYSR"/>
</dbReference>
<proteinExistence type="inferred from homology"/>
<organism evidence="7 8">
    <name type="scientific">Azospirillum thiophilum</name>
    <dbReference type="NCBI Taxonomy" id="528244"/>
    <lineage>
        <taxon>Bacteria</taxon>
        <taxon>Pseudomonadati</taxon>
        <taxon>Pseudomonadota</taxon>
        <taxon>Alphaproteobacteria</taxon>
        <taxon>Rhodospirillales</taxon>
        <taxon>Azospirillaceae</taxon>
        <taxon>Azospirillum</taxon>
    </lineage>
</organism>
<evidence type="ECO:0000313" key="7">
    <source>
        <dbReference type="EMBL" id="ALG70454.1"/>
    </source>
</evidence>
<dbReference type="Pfam" id="PF00126">
    <property type="entry name" value="HTH_1"/>
    <property type="match status" value="1"/>
</dbReference>
<dbReference type="PROSITE" id="PS50931">
    <property type="entry name" value="HTH_LYSR"/>
    <property type="match status" value="1"/>
</dbReference>
<keyword evidence="8" id="KW-1185">Reference proteome</keyword>
<keyword evidence="2" id="KW-0805">Transcription regulation</keyword>
<gene>
    <name evidence="7" type="ORF">AL072_05520</name>
</gene>
<evidence type="ECO:0000256" key="4">
    <source>
        <dbReference type="ARBA" id="ARBA00023163"/>
    </source>
</evidence>
<feature type="region of interest" description="Disordered" evidence="5">
    <location>
        <begin position="297"/>
        <end position="317"/>
    </location>
</feature>
<dbReference type="InterPro" id="IPR000847">
    <property type="entry name" value="LysR_HTH_N"/>
</dbReference>
<dbReference type="EMBL" id="CP012401">
    <property type="protein sequence ID" value="ALG70454.1"/>
    <property type="molecule type" value="Genomic_DNA"/>
</dbReference>
<dbReference type="SUPFAM" id="SSF53850">
    <property type="entry name" value="Periplasmic binding protein-like II"/>
    <property type="match status" value="1"/>
</dbReference>
<keyword evidence="3" id="KW-0238">DNA-binding</keyword>